<evidence type="ECO:0000256" key="1">
    <source>
        <dbReference type="SAM" id="SignalP"/>
    </source>
</evidence>
<dbReference type="SUPFAM" id="SSF56925">
    <property type="entry name" value="OMPA-like"/>
    <property type="match status" value="1"/>
</dbReference>
<name>A0A2U1JKB1_9FLAO</name>
<dbReference type="Proteomes" id="UP000245449">
    <property type="component" value="Unassembled WGS sequence"/>
</dbReference>
<feature type="chain" id="PRO_5015680155" evidence="1">
    <location>
        <begin position="20"/>
        <end position="193"/>
    </location>
</feature>
<dbReference type="RefSeq" id="WP_116724740.1">
    <property type="nucleotide sequence ID" value="NZ_QCZI01000007.1"/>
</dbReference>
<gene>
    <name evidence="3" type="ORF">DB895_07480</name>
</gene>
<dbReference type="InterPro" id="IPR011250">
    <property type="entry name" value="OMP/PagP_B-barrel"/>
</dbReference>
<keyword evidence="4" id="KW-1185">Reference proteome</keyword>
<evidence type="ECO:0000259" key="2">
    <source>
        <dbReference type="Pfam" id="PF13568"/>
    </source>
</evidence>
<dbReference type="Pfam" id="PF13568">
    <property type="entry name" value="OMP_b-brl_2"/>
    <property type="match status" value="1"/>
</dbReference>
<dbReference type="EMBL" id="QCZI01000007">
    <property type="protein sequence ID" value="PWA05429.1"/>
    <property type="molecule type" value="Genomic_DNA"/>
</dbReference>
<comment type="caution">
    <text evidence="3">The sequence shown here is derived from an EMBL/GenBank/DDBJ whole genome shotgun (WGS) entry which is preliminary data.</text>
</comment>
<reference evidence="3 4" key="1">
    <citation type="submission" date="2018-04" db="EMBL/GenBank/DDBJ databases">
        <title>Flavobacterium sp. nov., isolated from glacier ice.</title>
        <authorList>
            <person name="Liu Q."/>
            <person name="Xin Y.-H."/>
        </authorList>
    </citation>
    <scope>NUCLEOTIDE SEQUENCE [LARGE SCALE GENOMIC DNA]</scope>
    <source>
        <strain evidence="3 4">RB1R5</strain>
    </source>
</reference>
<organism evidence="3 4">
    <name type="scientific">Flavobacterium psychrotolerans</name>
    <dbReference type="NCBI Taxonomy" id="2169410"/>
    <lineage>
        <taxon>Bacteria</taxon>
        <taxon>Pseudomonadati</taxon>
        <taxon>Bacteroidota</taxon>
        <taxon>Flavobacteriia</taxon>
        <taxon>Flavobacteriales</taxon>
        <taxon>Flavobacteriaceae</taxon>
        <taxon>Flavobacterium</taxon>
    </lineage>
</organism>
<sequence length="193" mass="20311">MKKIILTVAAIFAFGFANAQDKGGSDKSMSFGAKAGLNIASITNSDGSSSLVGFHVGGFAEFKVSDKFAVQPELLYSAQGAKFDGGKMNLSYINIPVMAKYYVADAFSLEAGPQIGFLMSAKVKADGGGSADVKEFFKSTDFGVNFGAGYEFTENLSAGLRYNLGLAQVQKELATGESASHNSVIQISLGYKF</sequence>
<protein>
    <submittedName>
        <fullName evidence="3">PorT family protein</fullName>
    </submittedName>
</protein>
<dbReference type="OrthoDB" id="947434at2"/>
<keyword evidence="1" id="KW-0732">Signal</keyword>
<accession>A0A2U1JKB1</accession>
<dbReference type="AlphaFoldDB" id="A0A2U1JKB1"/>
<proteinExistence type="predicted"/>
<feature type="domain" description="Outer membrane protein beta-barrel" evidence="2">
    <location>
        <begin position="19"/>
        <end position="168"/>
    </location>
</feature>
<evidence type="ECO:0000313" key="4">
    <source>
        <dbReference type="Proteomes" id="UP000245449"/>
    </source>
</evidence>
<evidence type="ECO:0000313" key="3">
    <source>
        <dbReference type="EMBL" id="PWA05429.1"/>
    </source>
</evidence>
<feature type="signal peptide" evidence="1">
    <location>
        <begin position="1"/>
        <end position="19"/>
    </location>
</feature>
<dbReference type="Gene3D" id="2.40.160.20">
    <property type="match status" value="1"/>
</dbReference>
<dbReference type="InterPro" id="IPR025665">
    <property type="entry name" value="Beta-barrel_OMP_2"/>
</dbReference>